<protein>
    <submittedName>
        <fullName evidence="2">TnsA endonuclease N terminal</fullName>
    </submittedName>
</protein>
<reference evidence="3" key="1">
    <citation type="submission" date="2016-10" db="EMBL/GenBank/DDBJ databases">
        <authorList>
            <person name="Varghese N."/>
            <person name="Submissions S."/>
        </authorList>
    </citation>
    <scope>NUCLEOTIDE SEQUENCE [LARGE SCALE GENOMIC DNA]</scope>
    <source>
        <strain evidence="3">DSM 6150</strain>
    </source>
</reference>
<keyword evidence="2" id="KW-0540">Nuclease</keyword>
<dbReference type="Proteomes" id="UP000242869">
    <property type="component" value="Unassembled WGS sequence"/>
</dbReference>
<evidence type="ECO:0000313" key="3">
    <source>
        <dbReference type="Proteomes" id="UP000242869"/>
    </source>
</evidence>
<organism evidence="2 3">
    <name type="scientific">Formivibrio citricus</name>
    <dbReference type="NCBI Taxonomy" id="83765"/>
    <lineage>
        <taxon>Bacteria</taxon>
        <taxon>Pseudomonadati</taxon>
        <taxon>Pseudomonadota</taxon>
        <taxon>Betaproteobacteria</taxon>
        <taxon>Neisseriales</taxon>
        <taxon>Chitinibacteraceae</taxon>
        <taxon>Formivibrio</taxon>
    </lineage>
</organism>
<dbReference type="InterPro" id="IPR011856">
    <property type="entry name" value="tRNA_endonuc-like_dom_sf"/>
</dbReference>
<dbReference type="GO" id="GO:0003676">
    <property type="term" value="F:nucleic acid binding"/>
    <property type="evidence" value="ECO:0007669"/>
    <property type="project" value="InterPro"/>
</dbReference>
<keyword evidence="2" id="KW-0378">Hydrolase</keyword>
<gene>
    <name evidence="2" type="ORF">SAMN05660284_02494</name>
</gene>
<dbReference type="STRING" id="83765.SAMN05660284_02494"/>
<keyword evidence="3" id="KW-1185">Reference proteome</keyword>
<dbReference type="Pfam" id="PF08722">
    <property type="entry name" value="Tn7_TnsA-like_N"/>
    <property type="match status" value="1"/>
</dbReference>
<accession>A0A1I5CUN7</accession>
<dbReference type="EMBL" id="FOVE01000021">
    <property type="protein sequence ID" value="SFN90653.1"/>
    <property type="molecule type" value="Genomic_DNA"/>
</dbReference>
<sequence>MLSRKVITRRGRRFRGKFPSTKLGRMVAWESLLEKDALLLLELSPGVVSYREQPTVIQYSDGIQVREYYPDFELVLADGSIVHLEVKPSEELAKPKIRSKYEQIAAHYRARQFTFRIITELEIRREPRFSNLELIAYPHSHAWLSLPAHDVLVDFFHGHVRSLRDCDRDLGAASTRRLIANGKLVCDLDQPLTANTPVSLFQGEQNASILL</sequence>
<feature type="domain" description="TnsA endonuclease N-terminal" evidence="1">
    <location>
        <begin position="45"/>
        <end position="120"/>
    </location>
</feature>
<dbReference type="Gene3D" id="3.40.1350.10">
    <property type="match status" value="1"/>
</dbReference>
<dbReference type="GO" id="GO:0004519">
    <property type="term" value="F:endonuclease activity"/>
    <property type="evidence" value="ECO:0007669"/>
    <property type="project" value="UniProtKB-KW"/>
</dbReference>
<evidence type="ECO:0000259" key="1">
    <source>
        <dbReference type="Pfam" id="PF08722"/>
    </source>
</evidence>
<dbReference type="OrthoDB" id="509902at2"/>
<evidence type="ECO:0000313" key="2">
    <source>
        <dbReference type="EMBL" id="SFN90653.1"/>
    </source>
</evidence>
<keyword evidence="2" id="KW-0255">Endonuclease</keyword>
<dbReference type="AlphaFoldDB" id="A0A1I5CUN7"/>
<name>A0A1I5CUN7_9NEIS</name>
<dbReference type="InterPro" id="IPR014833">
    <property type="entry name" value="TnsA_N"/>
</dbReference>
<proteinExistence type="predicted"/>